<dbReference type="GO" id="GO:0016746">
    <property type="term" value="F:acyltransferase activity"/>
    <property type="evidence" value="ECO:0007669"/>
    <property type="project" value="UniProtKB-KW"/>
</dbReference>
<keyword evidence="2 5" id="KW-0012">Acyltransferase</keyword>
<name>A0ABU4HZ86_9ACTN</name>
<feature type="domain" description="Phospholipid/glycerol acyltransferase" evidence="4">
    <location>
        <begin position="46"/>
        <end position="169"/>
    </location>
</feature>
<evidence type="ECO:0000256" key="1">
    <source>
        <dbReference type="ARBA" id="ARBA00022679"/>
    </source>
</evidence>
<dbReference type="CDD" id="cd07989">
    <property type="entry name" value="LPLAT_AGPAT-like"/>
    <property type="match status" value="1"/>
</dbReference>
<keyword evidence="6" id="KW-1185">Reference proteome</keyword>
<evidence type="ECO:0000256" key="3">
    <source>
        <dbReference type="SAM" id="MobiDB-lite"/>
    </source>
</evidence>
<protein>
    <submittedName>
        <fullName evidence="5">Lysophospholipid acyltransferase family protein</fullName>
    </submittedName>
</protein>
<dbReference type="Proteomes" id="UP001284601">
    <property type="component" value="Unassembled WGS sequence"/>
</dbReference>
<dbReference type="Pfam" id="PF01553">
    <property type="entry name" value="Acyltransferase"/>
    <property type="match status" value="1"/>
</dbReference>
<accession>A0ABU4HZ86</accession>
<sequence length="259" mass="27328">MDDQPWVRTAPARAARELIVCGVFDTIVRTYARREVSGAEQLDGPAIFVANHCSHVDTPVLLRALPGPWRRRTAVAAAADYFYTRRSVGAAVSLAFCTVPLVRKGRGGEAGGGGGTAALGPLLADGWSLAVFAEGTRSRDGRVGRLHTGGAVLAAAHGLPIVPVHIDGTRAAMPIGRSWMVRPESGGRFARHDIRVRFGAPIEVSPEDDRFEVMERVRLFMAECGAETTPDPKLAARRAAATGAAERAAGRAAGGSATR</sequence>
<dbReference type="RefSeq" id="WP_318601152.1">
    <property type="nucleotide sequence ID" value="NZ_JAWSTH010000157.1"/>
</dbReference>
<feature type="compositionally biased region" description="Low complexity" evidence="3">
    <location>
        <begin position="237"/>
        <end position="259"/>
    </location>
</feature>
<reference evidence="6" key="1">
    <citation type="submission" date="2023-07" db="EMBL/GenBank/DDBJ databases">
        <title>Conexibacter stalactiti sp. nov., isolated from stalactites in a lava cave and emended description of the genus Conexibacter.</title>
        <authorList>
            <person name="Lee S.D."/>
        </authorList>
    </citation>
    <scope>NUCLEOTIDE SEQUENCE [LARGE SCALE GENOMIC DNA]</scope>
    <source>
        <strain evidence="6">KCTC 39840</strain>
    </source>
</reference>
<gene>
    <name evidence="5" type="ORF">R7226_29915</name>
</gene>
<keyword evidence="1" id="KW-0808">Transferase</keyword>
<feature type="region of interest" description="Disordered" evidence="3">
    <location>
        <begin position="230"/>
        <end position="259"/>
    </location>
</feature>
<dbReference type="PANTHER" id="PTHR10434">
    <property type="entry name" value="1-ACYL-SN-GLYCEROL-3-PHOSPHATE ACYLTRANSFERASE"/>
    <property type="match status" value="1"/>
</dbReference>
<dbReference type="PANTHER" id="PTHR10434:SF11">
    <property type="entry name" value="1-ACYL-SN-GLYCEROL-3-PHOSPHATE ACYLTRANSFERASE"/>
    <property type="match status" value="1"/>
</dbReference>
<dbReference type="EMBL" id="JAWSTH010000157">
    <property type="protein sequence ID" value="MDW5598615.1"/>
    <property type="molecule type" value="Genomic_DNA"/>
</dbReference>
<evidence type="ECO:0000259" key="4">
    <source>
        <dbReference type="SMART" id="SM00563"/>
    </source>
</evidence>
<proteinExistence type="predicted"/>
<dbReference type="InterPro" id="IPR002123">
    <property type="entry name" value="Plipid/glycerol_acylTrfase"/>
</dbReference>
<evidence type="ECO:0000313" key="6">
    <source>
        <dbReference type="Proteomes" id="UP001284601"/>
    </source>
</evidence>
<dbReference type="SMART" id="SM00563">
    <property type="entry name" value="PlsC"/>
    <property type="match status" value="1"/>
</dbReference>
<organism evidence="5 6">
    <name type="scientific">Conexibacter stalactiti</name>
    <dbReference type="NCBI Taxonomy" id="1940611"/>
    <lineage>
        <taxon>Bacteria</taxon>
        <taxon>Bacillati</taxon>
        <taxon>Actinomycetota</taxon>
        <taxon>Thermoleophilia</taxon>
        <taxon>Solirubrobacterales</taxon>
        <taxon>Conexibacteraceae</taxon>
        <taxon>Conexibacter</taxon>
    </lineage>
</organism>
<comment type="caution">
    <text evidence="5">The sequence shown here is derived from an EMBL/GenBank/DDBJ whole genome shotgun (WGS) entry which is preliminary data.</text>
</comment>
<evidence type="ECO:0000256" key="2">
    <source>
        <dbReference type="ARBA" id="ARBA00023315"/>
    </source>
</evidence>
<evidence type="ECO:0000313" key="5">
    <source>
        <dbReference type="EMBL" id="MDW5598615.1"/>
    </source>
</evidence>
<dbReference type="SUPFAM" id="SSF69593">
    <property type="entry name" value="Glycerol-3-phosphate (1)-acyltransferase"/>
    <property type="match status" value="1"/>
</dbReference>